<evidence type="ECO:0000256" key="4">
    <source>
        <dbReference type="ARBA" id="ARBA00022989"/>
    </source>
</evidence>
<feature type="transmembrane region" description="Helical" evidence="7">
    <location>
        <begin position="156"/>
        <end position="174"/>
    </location>
</feature>
<feature type="transmembrane region" description="Helical" evidence="7">
    <location>
        <begin position="72"/>
        <end position="94"/>
    </location>
</feature>
<reference evidence="9 10" key="3">
    <citation type="submission" date="2020-02" db="EMBL/GenBank/DDBJ databases">
        <title>Sequencing the genomes of 1000 actinobacteria strains.</title>
        <authorList>
            <person name="Klenk H.-P."/>
        </authorList>
    </citation>
    <scope>NUCLEOTIDE SEQUENCE [LARGE SCALE GENOMIC DNA]</scope>
    <source>
        <strain evidence="9 10">DSM 45201</strain>
    </source>
</reference>
<feature type="transmembrane region" description="Helical" evidence="7">
    <location>
        <begin position="257"/>
        <end position="279"/>
    </location>
</feature>
<feature type="transmembrane region" description="Helical" evidence="7">
    <location>
        <begin position="101"/>
        <end position="121"/>
    </location>
</feature>
<dbReference type="GO" id="GO:0022857">
    <property type="term" value="F:transmembrane transporter activity"/>
    <property type="evidence" value="ECO:0007669"/>
    <property type="project" value="InterPro"/>
</dbReference>
<protein>
    <submittedName>
        <fullName evidence="9">Ribose transport system permease protein/erythritol transport system permease protein</fullName>
    </submittedName>
</protein>
<sequence>MTTSTTPPPAPAPEKQQPGAATDRPEGLPARLLRILLTQRIALLVVLLVAVLITMTTLSGNNYLSAPYDSSYLAATLINAVPLVLLGLAELLVITSGRGGIDLSVGAIVSLTGMVFGFAYGEWGWSLFPSLVLAVAFGALCGALNGVLVAYLRFPALITTLATYYAFSSLALVINDQQPINARPIQELYSTARAVEVPFLPDAVPAVPLGVFTYLVPAVVVIWLVMARTTYGRRLYAIGTNDVAAEWTGIDVRRTRFLAYVGAGALSGLVAVYTVAQFASARPDAGVAGNGMALPAITIAVLGGVAITGGIGRVAGVVLATLLIVWLNAGILLAVPGNAGTQFQLFALGFVLVFAALLNGFANRRYGGTS</sequence>
<dbReference type="Proteomes" id="UP000552836">
    <property type="component" value="Unassembled WGS sequence"/>
</dbReference>
<evidence type="ECO:0000256" key="2">
    <source>
        <dbReference type="ARBA" id="ARBA00022475"/>
    </source>
</evidence>
<organism evidence="9 10">
    <name type="scientific">Modestobacter marinus</name>
    <dbReference type="NCBI Taxonomy" id="477641"/>
    <lineage>
        <taxon>Bacteria</taxon>
        <taxon>Bacillati</taxon>
        <taxon>Actinomycetota</taxon>
        <taxon>Actinomycetes</taxon>
        <taxon>Geodermatophilales</taxon>
        <taxon>Geodermatophilaceae</taxon>
        <taxon>Modestobacter</taxon>
    </lineage>
</organism>
<accession>A0A846LX45</accession>
<feature type="transmembrane region" description="Helical" evidence="7">
    <location>
        <begin position="41"/>
        <end position="60"/>
    </location>
</feature>
<keyword evidence="5 7" id="KW-0472">Membrane</keyword>
<keyword evidence="4 7" id="KW-1133">Transmembrane helix</keyword>
<evidence type="ECO:0000256" key="1">
    <source>
        <dbReference type="ARBA" id="ARBA00004651"/>
    </source>
</evidence>
<evidence type="ECO:0000256" key="7">
    <source>
        <dbReference type="SAM" id="Phobius"/>
    </source>
</evidence>
<gene>
    <name evidence="9" type="ORF">FB380_001386</name>
    <name evidence="8" type="ORF">GCM10011589_03580</name>
</gene>
<dbReference type="AlphaFoldDB" id="A0A846LX45"/>
<evidence type="ECO:0000313" key="9">
    <source>
        <dbReference type="EMBL" id="NIH66940.1"/>
    </source>
</evidence>
<evidence type="ECO:0000313" key="11">
    <source>
        <dbReference type="Proteomes" id="UP000648663"/>
    </source>
</evidence>
<dbReference type="Pfam" id="PF02653">
    <property type="entry name" value="BPD_transp_2"/>
    <property type="match status" value="1"/>
</dbReference>
<feature type="compositionally biased region" description="Pro residues" evidence="6">
    <location>
        <begin position="1"/>
        <end position="12"/>
    </location>
</feature>
<feature type="transmembrane region" description="Helical" evidence="7">
    <location>
        <begin position="127"/>
        <end position="149"/>
    </location>
</feature>
<feature type="transmembrane region" description="Helical" evidence="7">
    <location>
        <begin position="285"/>
        <end position="307"/>
    </location>
</feature>
<dbReference type="CDD" id="cd06579">
    <property type="entry name" value="TM_PBP1_transp_AraH_like"/>
    <property type="match status" value="1"/>
</dbReference>
<evidence type="ECO:0000256" key="5">
    <source>
        <dbReference type="ARBA" id="ARBA00023136"/>
    </source>
</evidence>
<reference evidence="8" key="4">
    <citation type="submission" date="2024-05" db="EMBL/GenBank/DDBJ databases">
        <authorList>
            <person name="Sun Q."/>
            <person name="Zhou Y."/>
        </authorList>
    </citation>
    <scope>NUCLEOTIDE SEQUENCE</scope>
    <source>
        <strain evidence="8">CGMCC 4.5581</strain>
    </source>
</reference>
<comment type="caution">
    <text evidence="9">The sequence shown here is derived from an EMBL/GenBank/DDBJ whole genome shotgun (WGS) entry which is preliminary data.</text>
</comment>
<evidence type="ECO:0000256" key="6">
    <source>
        <dbReference type="SAM" id="MobiDB-lite"/>
    </source>
</evidence>
<dbReference type="PANTHER" id="PTHR32196">
    <property type="entry name" value="ABC TRANSPORTER PERMEASE PROTEIN YPHD-RELATED-RELATED"/>
    <property type="match status" value="1"/>
</dbReference>
<feature type="transmembrane region" description="Helical" evidence="7">
    <location>
        <begin position="206"/>
        <end position="226"/>
    </location>
</feature>
<proteinExistence type="predicted"/>
<feature type="region of interest" description="Disordered" evidence="6">
    <location>
        <begin position="1"/>
        <end position="25"/>
    </location>
</feature>
<dbReference type="EMBL" id="JAAMPA010000001">
    <property type="protein sequence ID" value="NIH66940.1"/>
    <property type="molecule type" value="Genomic_DNA"/>
</dbReference>
<name>A0A846LX45_9ACTN</name>
<keyword evidence="2" id="KW-1003">Cell membrane</keyword>
<evidence type="ECO:0000256" key="3">
    <source>
        <dbReference type="ARBA" id="ARBA00022692"/>
    </source>
</evidence>
<dbReference type="EMBL" id="BMMI01000001">
    <property type="protein sequence ID" value="GGL50563.1"/>
    <property type="molecule type" value="Genomic_DNA"/>
</dbReference>
<feature type="transmembrane region" description="Helical" evidence="7">
    <location>
        <begin position="314"/>
        <end position="335"/>
    </location>
</feature>
<evidence type="ECO:0000313" key="8">
    <source>
        <dbReference type="EMBL" id="GGL50563.1"/>
    </source>
</evidence>
<keyword evidence="3 7" id="KW-0812">Transmembrane</keyword>
<dbReference type="Proteomes" id="UP000648663">
    <property type="component" value="Unassembled WGS sequence"/>
</dbReference>
<dbReference type="RefSeq" id="WP_166754445.1">
    <property type="nucleotide sequence ID" value="NZ_BAABJU010000001.1"/>
</dbReference>
<comment type="subcellular location">
    <subcellularLocation>
        <location evidence="1">Cell membrane</location>
        <topology evidence="1">Multi-pass membrane protein</topology>
    </subcellularLocation>
</comment>
<evidence type="ECO:0000313" key="10">
    <source>
        <dbReference type="Proteomes" id="UP000552836"/>
    </source>
</evidence>
<dbReference type="GO" id="GO:0005886">
    <property type="term" value="C:plasma membrane"/>
    <property type="evidence" value="ECO:0007669"/>
    <property type="project" value="UniProtKB-SubCell"/>
</dbReference>
<keyword evidence="11" id="KW-1185">Reference proteome</keyword>
<dbReference type="InterPro" id="IPR001851">
    <property type="entry name" value="ABC_transp_permease"/>
</dbReference>
<feature type="transmembrane region" description="Helical" evidence="7">
    <location>
        <begin position="341"/>
        <end position="362"/>
    </location>
</feature>
<reference evidence="8" key="1">
    <citation type="journal article" date="2014" name="Int. J. Syst. Evol. Microbiol.">
        <title>Complete genome of a new Firmicutes species belonging to the dominant human colonic microbiota ('Ruminococcus bicirculans') reveals two chromosomes and a selective capacity to utilize plant glucans.</title>
        <authorList>
            <consortium name="NISC Comparative Sequencing Program"/>
            <person name="Wegmann U."/>
            <person name="Louis P."/>
            <person name="Goesmann A."/>
            <person name="Henrissat B."/>
            <person name="Duncan S.H."/>
            <person name="Flint H.J."/>
        </authorList>
    </citation>
    <scope>NUCLEOTIDE SEQUENCE</scope>
    <source>
        <strain evidence="8">CGMCC 4.5581</strain>
    </source>
</reference>
<reference evidence="11" key="2">
    <citation type="journal article" date="2019" name="Int. J. Syst. Evol. Microbiol.">
        <title>The Global Catalogue of Microorganisms (GCM) 10K type strain sequencing project: providing services to taxonomists for standard genome sequencing and annotation.</title>
        <authorList>
            <consortium name="The Broad Institute Genomics Platform"/>
            <consortium name="The Broad Institute Genome Sequencing Center for Infectious Disease"/>
            <person name="Wu L."/>
            <person name="Ma J."/>
        </authorList>
    </citation>
    <scope>NUCLEOTIDE SEQUENCE [LARGE SCALE GENOMIC DNA]</scope>
    <source>
        <strain evidence="11">CGMCC 4.5581</strain>
    </source>
</reference>